<reference evidence="1 2" key="1">
    <citation type="journal article" date="2018" name="Nat. Genet.">
        <title>The Rosa genome provides new insights in the design of modern roses.</title>
        <authorList>
            <person name="Bendahmane M."/>
        </authorList>
    </citation>
    <scope>NUCLEOTIDE SEQUENCE [LARGE SCALE GENOMIC DNA]</scope>
    <source>
        <strain evidence="2">cv. Old Blush</strain>
    </source>
</reference>
<name>A0A2P6PQ31_ROSCH</name>
<dbReference type="EMBL" id="PDCK01000044">
    <property type="protein sequence ID" value="PRQ24012.1"/>
    <property type="molecule type" value="Genomic_DNA"/>
</dbReference>
<dbReference type="InterPro" id="IPR032675">
    <property type="entry name" value="LRR_dom_sf"/>
</dbReference>
<sequence>MEPDNLAVDRFYARGCATLSNTDFLASLDWAPEIDLSRSAIVILSECINKIVDLRELNLRGCWRLVEIPELPPSIRRLDVSNCISLERISKLSNILERKESQMIEEMNLTNCWRLCQNLVQMANKDDDDEVDSDLFSRLLSSQQSEFTITFPVPRSEVPKWFRCQMDFMGHQRFEFCIETLANFKWDNTGLALCVAVDQNLQLTSFEVHIHINEPP</sequence>
<gene>
    <name evidence="1" type="ORF">RchiOBHm_Chr6g0267701</name>
</gene>
<evidence type="ECO:0000313" key="2">
    <source>
        <dbReference type="Proteomes" id="UP000238479"/>
    </source>
</evidence>
<dbReference type="SUPFAM" id="SSF52058">
    <property type="entry name" value="L domain-like"/>
    <property type="match status" value="1"/>
</dbReference>
<dbReference type="Gene3D" id="3.80.10.10">
    <property type="entry name" value="Ribonuclease Inhibitor"/>
    <property type="match status" value="1"/>
</dbReference>
<organism evidence="1 2">
    <name type="scientific">Rosa chinensis</name>
    <name type="common">China rose</name>
    <dbReference type="NCBI Taxonomy" id="74649"/>
    <lineage>
        <taxon>Eukaryota</taxon>
        <taxon>Viridiplantae</taxon>
        <taxon>Streptophyta</taxon>
        <taxon>Embryophyta</taxon>
        <taxon>Tracheophyta</taxon>
        <taxon>Spermatophyta</taxon>
        <taxon>Magnoliopsida</taxon>
        <taxon>eudicotyledons</taxon>
        <taxon>Gunneridae</taxon>
        <taxon>Pentapetalae</taxon>
        <taxon>rosids</taxon>
        <taxon>fabids</taxon>
        <taxon>Rosales</taxon>
        <taxon>Rosaceae</taxon>
        <taxon>Rosoideae</taxon>
        <taxon>Rosoideae incertae sedis</taxon>
        <taxon>Rosa</taxon>
    </lineage>
</organism>
<proteinExistence type="predicted"/>
<dbReference type="Gramene" id="PRQ24012">
    <property type="protein sequence ID" value="PRQ24012"/>
    <property type="gene ID" value="RchiOBHm_Chr6g0267701"/>
</dbReference>
<dbReference type="AlphaFoldDB" id="A0A2P6PQ31"/>
<accession>A0A2P6PQ31</accession>
<protein>
    <submittedName>
        <fullName evidence="1">Putative leucine-rich repeat domain, L domain-containing protein</fullName>
    </submittedName>
</protein>
<comment type="caution">
    <text evidence="1">The sequence shown here is derived from an EMBL/GenBank/DDBJ whole genome shotgun (WGS) entry which is preliminary data.</text>
</comment>
<dbReference type="Proteomes" id="UP000238479">
    <property type="component" value="Chromosome 6"/>
</dbReference>
<keyword evidence="2" id="KW-1185">Reference proteome</keyword>
<evidence type="ECO:0000313" key="1">
    <source>
        <dbReference type="EMBL" id="PRQ24012.1"/>
    </source>
</evidence>